<dbReference type="GO" id="GO:0044175">
    <property type="term" value="C:host cell endosome membrane"/>
    <property type="evidence" value="ECO:0007669"/>
    <property type="project" value="UniProtKB-SubCell"/>
</dbReference>
<evidence type="ECO:0000256" key="2">
    <source>
        <dbReference type="ARBA" id="ARBA00004330"/>
    </source>
</evidence>
<dbReference type="GO" id="GO:0019031">
    <property type="term" value="C:viral envelope"/>
    <property type="evidence" value="ECO:0007669"/>
    <property type="project" value="UniProtKB-KW"/>
</dbReference>
<dbReference type="Proteomes" id="UP000326297">
    <property type="component" value="Segment"/>
</dbReference>
<evidence type="ECO:0000256" key="3">
    <source>
        <dbReference type="ARBA" id="ARBA00004598"/>
    </source>
</evidence>
<comment type="similarity">
    <text evidence="4">Belongs to the alphaherpesvirinae glycoprotein K family.</text>
</comment>
<dbReference type="GO" id="GO:0016020">
    <property type="term" value="C:membrane"/>
    <property type="evidence" value="ECO:0007669"/>
    <property type="project" value="InterPro"/>
</dbReference>
<keyword evidence="12" id="KW-1043">Host membrane</keyword>
<feature type="transmembrane region" description="Helical" evidence="19">
    <location>
        <begin position="213"/>
        <end position="237"/>
    </location>
</feature>
<gene>
    <name evidence="20" type="primary">UL53</name>
</gene>
<evidence type="ECO:0000256" key="17">
    <source>
        <dbReference type="ARBA" id="ARBA00023180"/>
    </source>
</evidence>
<dbReference type="KEGG" id="vg:80531899"/>
<evidence type="ECO:0000256" key="5">
    <source>
        <dbReference type="ARBA" id="ARBA00011115"/>
    </source>
</evidence>
<evidence type="ECO:0000256" key="13">
    <source>
        <dbReference type="ARBA" id="ARBA00022959"/>
    </source>
</evidence>
<evidence type="ECO:0000256" key="7">
    <source>
        <dbReference type="ARBA" id="ARBA00022511"/>
    </source>
</evidence>
<evidence type="ECO:0000256" key="9">
    <source>
        <dbReference type="ARBA" id="ARBA00022692"/>
    </source>
</evidence>
<evidence type="ECO:0000256" key="11">
    <source>
        <dbReference type="ARBA" id="ARBA00022812"/>
    </source>
</evidence>
<evidence type="ECO:0000256" key="4">
    <source>
        <dbReference type="ARBA" id="ARBA00007266"/>
    </source>
</evidence>
<evidence type="ECO:0000256" key="1">
    <source>
        <dbReference type="ARBA" id="ARBA00004252"/>
    </source>
</evidence>
<reference evidence="20" key="1">
    <citation type="submission" date="2018-06" db="EMBL/GenBank/DDBJ databases">
        <title>Metagenomic Sequencing for Combined Detection of RNA and DNA Viruses in Respiratory Samples From Pediatric Patients.</title>
        <authorList>
            <person name="van Boheemen S."/>
            <person name="van Rijn-Klink A.L."/>
            <person name="Pappas N."/>
            <person name="Carbo E.C."/>
            <person name="van 't Hof P."/>
            <person name="Vorderman R.H.P."/>
            <person name="Mei H."/>
            <person name="Claas E.C.J."/>
            <person name="Kroes A.C.M."/>
            <person name="de Vries J.J.C."/>
        </authorList>
    </citation>
    <scope>NUCLEOTIDE SEQUENCE [LARGE SCALE GENOMIC DNA]</scope>
</reference>
<keyword evidence="14 19" id="KW-1133">Transmembrane helix</keyword>
<accession>A0A482F3T1</accession>
<keyword evidence="7" id="KW-1032">Host cell membrane</keyword>
<dbReference type="InterPro" id="IPR002567">
    <property type="entry name" value="GK"/>
</dbReference>
<evidence type="ECO:0000256" key="18">
    <source>
        <dbReference type="ARBA" id="ARBA00023213"/>
    </source>
</evidence>
<evidence type="ECO:0000256" key="6">
    <source>
        <dbReference type="ARBA" id="ARBA00013975"/>
    </source>
</evidence>
<evidence type="ECO:0000313" key="21">
    <source>
        <dbReference type="Proteomes" id="UP000326297"/>
    </source>
</evidence>
<dbReference type="GeneID" id="80531899"/>
<evidence type="ECO:0000256" key="14">
    <source>
        <dbReference type="ARBA" id="ARBA00022989"/>
    </source>
</evidence>
<organism evidence="20 21">
    <name type="scientific">Phocid alphaherpesvirus 1</name>
    <dbReference type="NCBI Taxonomy" id="47418"/>
    <lineage>
        <taxon>Viruses</taxon>
        <taxon>Duplodnaviria</taxon>
        <taxon>Heunggongvirae</taxon>
        <taxon>Peploviricota</taxon>
        <taxon>Herviviricetes</taxon>
        <taxon>Herpesvirales</taxon>
        <taxon>Orthoherpesviridae</taxon>
        <taxon>Alphaherpesvirinae</taxon>
        <taxon>Varicellovirus</taxon>
        <taxon>Varicellovirus phocidalpha1</taxon>
    </lineage>
</organism>
<evidence type="ECO:0000256" key="19">
    <source>
        <dbReference type="SAM" id="Phobius"/>
    </source>
</evidence>
<comment type="subunit">
    <text evidence="5">Interacts (via UL20 interaction region) with protein UL20 homolog (via N-terminus); this interaction probably plays a role in the coordinate transport of protein UL20 homolog and gK to the trans-Golgi network (TGN), and is required for the cell surface expression of gK.</text>
</comment>
<proteinExistence type="inferred from homology"/>
<keyword evidence="10" id="KW-0732">Signal</keyword>
<keyword evidence="8" id="KW-1188">Viral release from host cell</keyword>
<evidence type="ECO:0000256" key="15">
    <source>
        <dbReference type="ARBA" id="ARBA00023046"/>
    </source>
</evidence>
<dbReference type="GO" id="GO:0020002">
    <property type="term" value="C:host cell plasma membrane"/>
    <property type="evidence" value="ECO:0007669"/>
    <property type="project" value="UniProtKB-SubCell"/>
</dbReference>
<feature type="transmembrane region" description="Helical" evidence="19">
    <location>
        <begin position="311"/>
        <end position="327"/>
    </location>
</feature>
<evidence type="ECO:0000256" key="8">
    <source>
        <dbReference type="ARBA" id="ARBA00022612"/>
    </source>
</evidence>
<evidence type="ECO:0000256" key="12">
    <source>
        <dbReference type="ARBA" id="ARBA00022870"/>
    </source>
</evidence>
<feature type="transmembrane region" description="Helical" evidence="19">
    <location>
        <begin position="249"/>
        <end position="272"/>
    </location>
</feature>
<dbReference type="GO" id="GO:0039700">
    <property type="term" value="P:fusion of viral membrane with host outer nuclear membrane"/>
    <property type="evidence" value="ECO:0007669"/>
    <property type="project" value="UniProtKB-KW"/>
</dbReference>
<feature type="transmembrane region" description="Helical" evidence="19">
    <location>
        <begin position="116"/>
        <end position="139"/>
    </location>
</feature>
<keyword evidence="21" id="KW-1185">Reference proteome</keyword>
<keyword evidence="11" id="KW-1040">Host Golgi apparatus</keyword>
<dbReference type="Pfam" id="PF01621">
    <property type="entry name" value="Fusion_gly_K"/>
    <property type="match status" value="1"/>
</dbReference>
<keyword evidence="17" id="KW-0325">Glycoprotein</keyword>
<keyword evidence="9 19" id="KW-0812">Transmembrane</keyword>
<sequence>MLFGGKTSHLTILGFITIYAIFTVWYSMQTNTINKCVYATLPINHQGLSNFSWSIHNNSLIYALVSNRDFSETDGLSGYDYICRKDLAMEEKIRDIGDESVRNRVRIVLGTRNCQAYIWCVHLKLITITWLLYIAFIYMRQERRMFGPFRNYNEFIIPSGYTLNYTTRVVSKTLLNCYYTKFARLLCEVSMQRQSLSSSFRIDPISFIWKKPYIGIMIMIETALHLSARIILMGTIGLVYTPCAQTYPLYVKIVSCFFVFIVFMIEIIAMFYKKTNKENEQSKQNISNVSGSRGIFTSCCSTLLAGLLSKLFYISIIIGAVIILLHYEQRIQINLFGENTN</sequence>
<evidence type="ECO:0000256" key="16">
    <source>
        <dbReference type="ARBA" id="ARBA00023136"/>
    </source>
</evidence>
<name>A0A482F3T1_9ALPH</name>
<keyword evidence="16 19" id="KW-0472">Membrane</keyword>
<evidence type="ECO:0000313" key="20">
    <source>
        <dbReference type="EMBL" id="QBN85173.1"/>
    </source>
</evidence>
<dbReference type="EMBL" id="MH509440">
    <property type="protein sequence ID" value="QBN85173.1"/>
    <property type="molecule type" value="Genomic_DNA"/>
</dbReference>
<protein>
    <recommendedName>
        <fullName evidence="6">Envelope glycoprotein K</fullName>
    </recommendedName>
</protein>
<keyword evidence="13" id="KW-1181">Viral primary envelope fusion with host outer nuclear membrane</keyword>
<keyword evidence="15" id="KW-1039">Host endosome</keyword>
<comment type="subcellular location">
    <subcellularLocation>
        <location evidence="1">Host Golgi apparatus membrane</location>
        <topology evidence="1">Multi-pass membrane protein</topology>
    </subcellularLocation>
    <subcellularLocation>
        <location evidence="3">Host cell membrane</location>
        <topology evidence="3">Multi-pass membrane protein</topology>
    </subcellularLocation>
    <subcellularLocation>
        <location evidence="2">Host endosome membrane</location>
        <topology evidence="2">Multi-pass membrane protein</topology>
    </subcellularLocation>
</comment>
<evidence type="ECO:0000256" key="10">
    <source>
        <dbReference type="ARBA" id="ARBA00022729"/>
    </source>
</evidence>
<keyword evidence="18" id="KW-1180">Syncytium formation induced by viral infection</keyword>
<dbReference type="RefSeq" id="YP_010794884.1">
    <property type="nucleotide sequence ID" value="NC_075562.1"/>
</dbReference>
<feature type="transmembrane region" description="Helical" evidence="19">
    <location>
        <begin position="12"/>
        <end position="28"/>
    </location>
</feature>
<dbReference type="GO" id="GO:0060141">
    <property type="term" value="P:symbiont-mediated induction of syncytium formation"/>
    <property type="evidence" value="ECO:0007669"/>
    <property type="project" value="UniProtKB-KW"/>
</dbReference>
<dbReference type="GO" id="GO:0044178">
    <property type="term" value="C:host cell Golgi membrane"/>
    <property type="evidence" value="ECO:0007669"/>
    <property type="project" value="UniProtKB-SubCell"/>
</dbReference>